<sequence>MPETTWRDRVEAEDRLQRDLLAEMSASAARRAQALVDGVAQLGSKSAVARELGITPTAVRKAIRENRATATPEPNPAPTTE</sequence>
<dbReference type="EMBL" id="JNBY01000093">
    <property type="protein sequence ID" value="KDN84400.1"/>
    <property type="molecule type" value="Genomic_DNA"/>
</dbReference>
<dbReference type="AlphaFoldDB" id="A0A066Z2J4"/>
<comment type="caution">
    <text evidence="1">The sequence shown here is derived from an EMBL/GenBank/DDBJ whole genome shotgun (WGS) entry which is preliminary data.</text>
</comment>
<dbReference type="GO" id="GO:0003677">
    <property type="term" value="F:DNA binding"/>
    <property type="evidence" value="ECO:0007669"/>
    <property type="project" value="InterPro"/>
</dbReference>
<dbReference type="Gene3D" id="1.10.260.40">
    <property type="entry name" value="lambda repressor-like DNA-binding domains"/>
    <property type="match status" value="1"/>
</dbReference>
<dbReference type="HOGENOM" id="CLU_2569294_0_0_11"/>
<keyword evidence="2" id="KW-1185">Reference proteome</keyword>
<dbReference type="InterPro" id="IPR010982">
    <property type="entry name" value="Lambda_DNA-bd_dom_sf"/>
</dbReference>
<evidence type="ECO:0008006" key="3">
    <source>
        <dbReference type="Google" id="ProtNLM"/>
    </source>
</evidence>
<dbReference type="Proteomes" id="UP000027178">
    <property type="component" value="Unassembled WGS sequence"/>
</dbReference>
<organism evidence="1 2">
    <name type="scientific">Kitasatospora cheerisanensis KCTC 2395</name>
    <dbReference type="NCBI Taxonomy" id="1348663"/>
    <lineage>
        <taxon>Bacteria</taxon>
        <taxon>Bacillati</taxon>
        <taxon>Actinomycetota</taxon>
        <taxon>Actinomycetes</taxon>
        <taxon>Kitasatosporales</taxon>
        <taxon>Streptomycetaceae</taxon>
        <taxon>Kitasatospora</taxon>
    </lineage>
</organism>
<accession>A0A066Z2J4</accession>
<name>A0A066Z2J4_9ACTN</name>
<protein>
    <recommendedName>
        <fullName evidence="3">DNA binding HTH domain-containing protein</fullName>
    </recommendedName>
</protein>
<dbReference type="eggNOG" id="ENOG5031YQ9">
    <property type="taxonomic scope" value="Bacteria"/>
</dbReference>
<proteinExistence type="predicted"/>
<reference evidence="1 2" key="1">
    <citation type="submission" date="2014-05" db="EMBL/GenBank/DDBJ databases">
        <title>Draft Genome Sequence of Kitasatospora cheerisanensis KCTC 2395.</title>
        <authorList>
            <person name="Nam D.H."/>
        </authorList>
    </citation>
    <scope>NUCLEOTIDE SEQUENCE [LARGE SCALE GENOMIC DNA]</scope>
    <source>
        <strain evidence="1 2">KCTC 2395</strain>
    </source>
</reference>
<evidence type="ECO:0000313" key="1">
    <source>
        <dbReference type="EMBL" id="KDN84400.1"/>
    </source>
</evidence>
<gene>
    <name evidence="1" type="ORF">KCH_41910</name>
</gene>
<evidence type="ECO:0000313" key="2">
    <source>
        <dbReference type="Proteomes" id="UP000027178"/>
    </source>
</evidence>